<protein>
    <submittedName>
        <fullName evidence="1">Uncharacterized protein</fullName>
    </submittedName>
</protein>
<organism evidence="1 2">
    <name type="scientific">Anopheles farauti</name>
    <dbReference type="NCBI Taxonomy" id="69004"/>
    <lineage>
        <taxon>Eukaryota</taxon>
        <taxon>Metazoa</taxon>
        <taxon>Ecdysozoa</taxon>
        <taxon>Arthropoda</taxon>
        <taxon>Hexapoda</taxon>
        <taxon>Insecta</taxon>
        <taxon>Pterygota</taxon>
        <taxon>Neoptera</taxon>
        <taxon>Endopterygota</taxon>
        <taxon>Diptera</taxon>
        <taxon>Nematocera</taxon>
        <taxon>Culicoidea</taxon>
        <taxon>Culicidae</taxon>
        <taxon>Anophelinae</taxon>
        <taxon>Anopheles</taxon>
    </lineage>
</organism>
<dbReference type="VEuPathDB" id="VectorBase:AFAF010142"/>
<name>A0A182QH95_9DIPT</name>
<dbReference type="Proteomes" id="UP000075886">
    <property type="component" value="Unassembled WGS sequence"/>
</dbReference>
<reference evidence="2" key="1">
    <citation type="submission" date="2014-01" db="EMBL/GenBank/DDBJ databases">
        <title>The Genome Sequence of Anopheles farauti FAR1 (V2).</title>
        <authorList>
            <consortium name="The Broad Institute Genomics Platform"/>
            <person name="Neafsey D.E."/>
            <person name="Besansky N."/>
            <person name="Howell P."/>
            <person name="Walton C."/>
            <person name="Young S.K."/>
            <person name="Zeng Q."/>
            <person name="Gargeya S."/>
            <person name="Fitzgerald M."/>
            <person name="Haas B."/>
            <person name="Abouelleil A."/>
            <person name="Allen A.W."/>
            <person name="Alvarado L."/>
            <person name="Arachchi H.M."/>
            <person name="Berlin A.M."/>
            <person name="Chapman S.B."/>
            <person name="Gainer-Dewar J."/>
            <person name="Goldberg J."/>
            <person name="Griggs A."/>
            <person name="Gujja S."/>
            <person name="Hansen M."/>
            <person name="Howarth C."/>
            <person name="Imamovic A."/>
            <person name="Ireland A."/>
            <person name="Larimer J."/>
            <person name="McCowan C."/>
            <person name="Murphy C."/>
            <person name="Pearson M."/>
            <person name="Poon T.W."/>
            <person name="Priest M."/>
            <person name="Roberts A."/>
            <person name="Saif S."/>
            <person name="Shea T."/>
            <person name="Sisk P."/>
            <person name="Sykes S."/>
            <person name="Wortman J."/>
            <person name="Nusbaum C."/>
            <person name="Birren B."/>
        </authorList>
    </citation>
    <scope>NUCLEOTIDE SEQUENCE [LARGE SCALE GENOMIC DNA]</scope>
    <source>
        <strain evidence="2">FAR1</strain>
    </source>
</reference>
<dbReference type="AlphaFoldDB" id="A0A182QH95"/>
<sequence>METHAAKEITFRKIRQQPEGTLDSLRDGRWSRQVVTLRLESVLVRNILQRHPVTVRIGVRELPLGNLGPRDAGTTYLSLFVADVFQCALLFRHDAVGRFVSVLVRTVRVYLRILPQHGRILIGRHGRNQREHHHTENLETHRAKKAVEHVPSRGFITGWESGEIFERTLDGRRDGWWRGQVVTERLETVLVRDVLHPYELPVRCRLMKESTPDDTPLRPDKLKMIFPSLPRLRLAGFGVVMDGEPYRVAFRCRQSCGWEDAPARTANPFRSATVAQNDLMKL</sequence>
<proteinExistence type="predicted"/>
<evidence type="ECO:0000313" key="1">
    <source>
        <dbReference type="EnsemblMetazoa" id="AFAF010142-PA"/>
    </source>
</evidence>
<dbReference type="EMBL" id="AXCN02002061">
    <property type="status" value="NOT_ANNOTATED_CDS"/>
    <property type="molecule type" value="Genomic_DNA"/>
</dbReference>
<dbReference type="EnsemblMetazoa" id="AFAF010142-RA">
    <property type="protein sequence ID" value="AFAF010142-PA"/>
    <property type="gene ID" value="AFAF010142"/>
</dbReference>
<accession>A0A182QH95</accession>
<evidence type="ECO:0000313" key="2">
    <source>
        <dbReference type="Proteomes" id="UP000075886"/>
    </source>
</evidence>
<keyword evidence="2" id="KW-1185">Reference proteome</keyword>
<reference evidence="1" key="2">
    <citation type="submission" date="2020-05" db="UniProtKB">
        <authorList>
            <consortium name="EnsemblMetazoa"/>
        </authorList>
    </citation>
    <scope>IDENTIFICATION</scope>
    <source>
        <strain evidence="1">FAR1</strain>
    </source>
</reference>